<evidence type="ECO:0000313" key="1">
    <source>
        <dbReference type="EMBL" id="KAI9903309.1"/>
    </source>
</evidence>
<dbReference type="Proteomes" id="UP001163324">
    <property type="component" value="Chromosome 2"/>
</dbReference>
<sequence>MVRLREIPRTAAFAWSPGAGKPLLVTGTRAGAVDADFSDESKLELWDLSLDEQAQGLELQPVASIPTESRFYDIAWGPPSEGYPKGVVAGAFENGSLEVWDAEKLIAGAEAEDALISQTTKHTGPVKTVQFNPHKPEYLATAGAKGELFLYEVDDIDNPTRLGNAAARSDDIECLAWNRKVPNILATGGTGGFVTVWDLKTKKASLTLNNSRKPVSAIAWDPNNSTRLLTATPDDNTPVIFLWNLRNSNAPEKTLQGHEQGVLSLSWCSQDTNLLLSSGKDNKTIAWNPETGERLGELPEVTNWTFQTQFHPHNPNLSATASFDGKITIQTLQNTNPDTAKAAVNKSLDDEEFFSAAQTQPQEASWSLNKAPKWLERPIGASFGFGGKVVVFKSLPSQAGQKRGSQISITPFSIDSDISSATDKFQTALASGDITAICEDKIEQAKSEDEKADWKAMETLVGDNPRSKIVEYLGFKEEDLVNGAAKDEAEEKGTGEDKPEEDGEKKKKSSSNFFDNIEGGGDDDDFLASIAATKGGKTDNPFQLFGDSDSSVEKDVTKALMLGNFAKATDLCLKEDRMADAFLIANCGGQDLVDKVQTAYLSRKKEVPSYIRLLNSVIAKNLWDVAYNADLASWKETMAILCTFSDPKEFPDLCEALGDRINDEGSRKDASFCYLVGSKLEKVVSIWVDELDEAKKAGINEESEDSTFSIHARSLQNFIEKVTVFRQVSKYSDSEQSLTSGWKLATLYTKYTEYADILAGHGQLETAQKYLDLLPTEYPDAEIARNRVKFATQKKPAAQTARQATTASRTPSRAQPTMAYQAPQVMQPAQASQPTPGLGAPNPYAPPNQTRTPQPQQHALGQNPYQPQGHQQSGYQPQGYQPQGYQASGQAGYGQPGYGQPGYGQPGYGQPGYGQPSAPPMGGPPRTTTPSVAPPSQSKNMSNWNDTPLVSKPPPARRSTPSVAPVTSPFPGQQQGNTPPPPGAYGQRTGASPPPPPPKGPAPPRMQSPLAGPPRANQGPPPPSSVANPYAPQAPPQGSTPMNAPHVPPPGGSPYNAPPPGAPPVNRYAPSPAQQSHAQPPPPGSMAPPPGPGSRPPPANPYAPPQPSTPGNQFAPNNYAPSPGQLGGPPQGPPSGGPPPASRPGPPPGGPPQTQSQPTPPPPHAAEPPKAKHPPGDRSHIPANAQPMVDLLSQDMQRVAGKAPETFAPQVKDTQKRLNILFDHLNNEELVTSPTIELLTQLAQAISGKDYAAAQKIQVDIQRDRTEECGNWMVGVKRLISMSKATP</sequence>
<gene>
    <name evidence="1" type="ORF">N3K66_002661</name>
</gene>
<name>A0ACC0VA93_9HYPO</name>
<protein>
    <submittedName>
        <fullName evidence="1">Uncharacterized protein</fullName>
    </submittedName>
</protein>
<proteinExistence type="predicted"/>
<accession>A0ACC0VA93</accession>
<evidence type="ECO:0000313" key="2">
    <source>
        <dbReference type="Proteomes" id="UP001163324"/>
    </source>
</evidence>
<dbReference type="EMBL" id="CM047941">
    <property type="protein sequence ID" value="KAI9903309.1"/>
    <property type="molecule type" value="Genomic_DNA"/>
</dbReference>
<organism evidence="1 2">
    <name type="scientific">Trichothecium roseum</name>
    <dbReference type="NCBI Taxonomy" id="47278"/>
    <lineage>
        <taxon>Eukaryota</taxon>
        <taxon>Fungi</taxon>
        <taxon>Dikarya</taxon>
        <taxon>Ascomycota</taxon>
        <taxon>Pezizomycotina</taxon>
        <taxon>Sordariomycetes</taxon>
        <taxon>Hypocreomycetidae</taxon>
        <taxon>Hypocreales</taxon>
        <taxon>Hypocreales incertae sedis</taxon>
        <taxon>Trichothecium</taxon>
    </lineage>
</organism>
<comment type="caution">
    <text evidence="1">The sequence shown here is derived from an EMBL/GenBank/DDBJ whole genome shotgun (WGS) entry which is preliminary data.</text>
</comment>
<reference evidence="1" key="1">
    <citation type="submission" date="2022-10" db="EMBL/GenBank/DDBJ databases">
        <title>Complete Genome of Trichothecium roseum strain YXFP-22015, a Plant Pathogen Isolated from Citrus.</title>
        <authorList>
            <person name="Wang Y."/>
            <person name="Zhu L."/>
        </authorList>
    </citation>
    <scope>NUCLEOTIDE SEQUENCE</scope>
    <source>
        <strain evidence="1">YXFP-22015</strain>
    </source>
</reference>
<keyword evidence="2" id="KW-1185">Reference proteome</keyword>